<keyword evidence="8" id="KW-0326">Glycosidase</keyword>
<dbReference type="Pfam" id="PF02837">
    <property type="entry name" value="Glyco_hydro_2_N"/>
    <property type="match status" value="1"/>
</dbReference>
<dbReference type="InterPro" id="IPR006104">
    <property type="entry name" value="Glyco_hydro_2_N"/>
</dbReference>
<dbReference type="GO" id="GO:0005990">
    <property type="term" value="P:lactose catabolic process"/>
    <property type="evidence" value="ECO:0007669"/>
    <property type="project" value="TreeGrafter"/>
</dbReference>
<keyword evidence="7" id="KW-0106">Calcium</keyword>
<dbReference type="InterPro" id="IPR050347">
    <property type="entry name" value="Bact_Beta-galactosidase"/>
</dbReference>
<dbReference type="GO" id="GO:0004565">
    <property type="term" value="F:beta-galactosidase activity"/>
    <property type="evidence" value="ECO:0007669"/>
    <property type="project" value="UniProtKB-EC"/>
</dbReference>
<dbReference type="Proteomes" id="UP000007364">
    <property type="component" value="Unassembled WGS sequence"/>
</dbReference>
<dbReference type="PATRIC" id="fig|555500.3.peg.1907"/>
<comment type="catalytic activity">
    <reaction evidence="1">
        <text>Hydrolysis of terminal non-reducing beta-D-galactose residues in beta-D-galactosides.</text>
        <dbReference type="EC" id="3.2.1.23"/>
    </reaction>
</comment>
<evidence type="ECO:0000256" key="4">
    <source>
        <dbReference type="ARBA" id="ARBA00011245"/>
    </source>
</evidence>
<evidence type="ECO:0000256" key="9">
    <source>
        <dbReference type="ARBA" id="ARBA00032230"/>
    </source>
</evidence>
<protein>
    <recommendedName>
        <fullName evidence="5">beta-galactosidase</fullName>
        <ecNumber evidence="5">3.2.1.23</ecNumber>
    </recommendedName>
    <alternativeName>
        <fullName evidence="9">Lactase</fullName>
    </alternativeName>
</protein>
<dbReference type="InterPro" id="IPR032312">
    <property type="entry name" value="LacZ_4"/>
</dbReference>
<dbReference type="InterPro" id="IPR004199">
    <property type="entry name" value="B-gal_small/dom_5"/>
</dbReference>
<dbReference type="InterPro" id="IPR006101">
    <property type="entry name" value="Glyco_hydro_2"/>
</dbReference>
<comment type="cofactor">
    <cofactor evidence="2">
        <name>Ca(2+)</name>
        <dbReference type="ChEBI" id="CHEBI:29108"/>
    </cofactor>
</comment>
<dbReference type="Gene3D" id="2.70.98.10">
    <property type="match status" value="1"/>
</dbReference>
<accession>K2PTX9</accession>
<dbReference type="GO" id="GO:0030246">
    <property type="term" value="F:carbohydrate binding"/>
    <property type="evidence" value="ECO:0007669"/>
    <property type="project" value="InterPro"/>
</dbReference>
<reference evidence="11 12" key="1">
    <citation type="journal article" date="2012" name="J. Bacteriol.">
        <title>Genome Sequence of Galbibacter marinum Type Strain ck-I2-15.</title>
        <authorList>
            <person name="Lai Q."/>
            <person name="Li C."/>
            <person name="Shao Z."/>
        </authorList>
    </citation>
    <scope>NUCLEOTIDE SEQUENCE [LARGE SCALE GENOMIC DNA]</scope>
    <source>
        <strain evidence="12">ck-I2-15</strain>
    </source>
</reference>
<evidence type="ECO:0000256" key="1">
    <source>
        <dbReference type="ARBA" id="ARBA00001412"/>
    </source>
</evidence>
<dbReference type="InterPro" id="IPR013783">
    <property type="entry name" value="Ig-like_fold"/>
</dbReference>
<dbReference type="Gene3D" id="3.20.20.80">
    <property type="entry name" value="Glycosidases"/>
    <property type="match status" value="1"/>
</dbReference>
<dbReference type="InterPro" id="IPR017853">
    <property type="entry name" value="GH"/>
</dbReference>
<evidence type="ECO:0000256" key="7">
    <source>
        <dbReference type="ARBA" id="ARBA00022837"/>
    </source>
</evidence>
<dbReference type="PANTHER" id="PTHR46323:SF2">
    <property type="entry name" value="BETA-GALACTOSIDASE"/>
    <property type="match status" value="1"/>
</dbReference>
<dbReference type="InterPro" id="IPR023232">
    <property type="entry name" value="Glyco_hydro_2_AS"/>
</dbReference>
<comment type="caution">
    <text evidence="11">The sequence shown here is derived from an EMBL/GenBank/DDBJ whole genome shotgun (WGS) entry which is preliminary data.</text>
</comment>
<dbReference type="Pfam" id="PF16353">
    <property type="entry name" value="LacZ_4"/>
    <property type="match status" value="1"/>
</dbReference>
<dbReference type="PROSITE" id="PS00608">
    <property type="entry name" value="GLYCOSYL_HYDROL_F2_2"/>
    <property type="match status" value="1"/>
</dbReference>
<evidence type="ECO:0000256" key="8">
    <source>
        <dbReference type="ARBA" id="ARBA00023295"/>
    </source>
</evidence>
<proteinExistence type="inferred from homology"/>
<dbReference type="PANTHER" id="PTHR46323">
    <property type="entry name" value="BETA-GALACTOSIDASE"/>
    <property type="match status" value="1"/>
</dbReference>
<dbReference type="InterPro" id="IPR006102">
    <property type="entry name" value="Ig-like_GH2"/>
</dbReference>
<dbReference type="SUPFAM" id="SSF49303">
    <property type="entry name" value="beta-Galactosidase/glucuronidase domain"/>
    <property type="match status" value="2"/>
</dbReference>
<dbReference type="SUPFAM" id="SSF49785">
    <property type="entry name" value="Galactose-binding domain-like"/>
    <property type="match status" value="1"/>
</dbReference>
<name>K2PTX9_9FLAO</name>
<gene>
    <name evidence="11" type="ORF">I215_09236</name>
</gene>
<dbReference type="STRING" id="555500.I215_09236"/>
<keyword evidence="12" id="KW-1185">Reference proteome</keyword>
<organism evidence="11 12">
    <name type="scientific">Galbibacter marinus</name>
    <dbReference type="NCBI Taxonomy" id="555500"/>
    <lineage>
        <taxon>Bacteria</taxon>
        <taxon>Pseudomonadati</taxon>
        <taxon>Bacteroidota</taxon>
        <taxon>Flavobacteriia</taxon>
        <taxon>Flavobacteriales</taxon>
        <taxon>Flavobacteriaceae</taxon>
        <taxon>Galbibacter</taxon>
    </lineage>
</organism>
<evidence type="ECO:0000256" key="6">
    <source>
        <dbReference type="ARBA" id="ARBA00022801"/>
    </source>
</evidence>
<dbReference type="eggNOG" id="COG3250">
    <property type="taxonomic scope" value="Bacteria"/>
</dbReference>
<feature type="domain" description="Beta galactosidase small chain/" evidence="10">
    <location>
        <begin position="738"/>
        <end position="1016"/>
    </location>
</feature>
<dbReference type="EC" id="3.2.1.23" evidence="5"/>
<evidence type="ECO:0000313" key="12">
    <source>
        <dbReference type="Proteomes" id="UP000007364"/>
    </source>
</evidence>
<dbReference type="Pfam" id="PF02929">
    <property type="entry name" value="Bgal_small_N"/>
    <property type="match status" value="1"/>
</dbReference>
<dbReference type="SUPFAM" id="SSF51445">
    <property type="entry name" value="(Trans)glycosidases"/>
    <property type="match status" value="1"/>
</dbReference>
<dbReference type="Gene3D" id="2.60.40.10">
    <property type="entry name" value="Immunoglobulins"/>
    <property type="match status" value="2"/>
</dbReference>
<keyword evidence="6" id="KW-0378">Hydrolase</keyword>
<dbReference type="Pfam" id="PF02836">
    <property type="entry name" value="Glyco_hydro_2_C"/>
    <property type="match status" value="1"/>
</dbReference>
<dbReference type="EMBL" id="AMSG01000011">
    <property type="protein sequence ID" value="EKF55034.1"/>
    <property type="molecule type" value="Genomic_DNA"/>
</dbReference>
<evidence type="ECO:0000259" key="10">
    <source>
        <dbReference type="SMART" id="SM01038"/>
    </source>
</evidence>
<comment type="subunit">
    <text evidence="4">Monomer.</text>
</comment>
<dbReference type="InterPro" id="IPR006103">
    <property type="entry name" value="Glyco_hydro_2_cat"/>
</dbReference>
<comment type="similarity">
    <text evidence="3">Belongs to the glycosyl hydrolase 2 family.</text>
</comment>
<dbReference type="InterPro" id="IPR011013">
    <property type="entry name" value="Gal_mutarotase_sf_dom"/>
</dbReference>
<dbReference type="InterPro" id="IPR014718">
    <property type="entry name" value="GH-type_carb-bd"/>
</dbReference>
<evidence type="ECO:0000256" key="5">
    <source>
        <dbReference type="ARBA" id="ARBA00012756"/>
    </source>
</evidence>
<dbReference type="PRINTS" id="PR00132">
    <property type="entry name" value="GLHYDRLASE2"/>
</dbReference>
<dbReference type="InterPro" id="IPR036156">
    <property type="entry name" value="Beta-gal/glucu_dom_sf"/>
</dbReference>
<dbReference type="GO" id="GO:0009341">
    <property type="term" value="C:beta-galactosidase complex"/>
    <property type="evidence" value="ECO:0007669"/>
    <property type="project" value="InterPro"/>
</dbReference>
<evidence type="ECO:0000313" key="11">
    <source>
        <dbReference type="EMBL" id="EKF55034.1"/>
    </source>
</evidence>
<dbReference type="SMART" id="SM01038">
    <property type="entry name" value="Bgal_small_N"/>
    <property type="match status" value="1"/>
</dbReference>
<dbReference type="InterPro" id="IPR008979">
    <property type="entry name" value="Galactose-bd-like_sf"/>
</dbReference>
<sequence length="1018" mass="116631">MSQNNEWENPEKIDRNKEKGRTAFFLYQNLSTALRGDWESSPLTQNLNGAWKFNIVKNPQARPQDFFKVDFNDHSWSEIQVPSNWELEGFDTPIYTNITYPFPKDPPFIKGDYNPVGSYRRTFDIPSNWNDKEVILHFGSISGYARVFVNGQEVGMTKASKTPAEFNITDYIHVGENVLAVQVTRWHDGSYLEDQDFWRLSGIERDVYLQASPKFAVWDYFIQGGLDKEYTTGILDATIDLRKFNKAKVRNASLVFELFDHQNSKVFSSAKEIHSNTKDVDFHAELENVHRWSDESPYLYTYTIRLDNKNEKSTYITGKIGFRKVELKNAQLLINGKPLMVYGVNLHEHHQTKGHVPDLETMRKDIELMKQHNINAIRMSHYPHGADIYKLCDEYGLYVVDEANIETHGMGAEWQGGFDKSKHPAYLPQWEAAHLDRIERMAKLNKNHTSVISWSMGNECGNGPVFYKAYDWLKQYDPSRLVMFEQAGENENTDIVAPMYPGIGHMKAYAQARDKTRPYIMCEYGHAMGNSTGNFKEYWDIIHSSDHMQGGFIWDWVDQGIKTVDENGVEFFAYGGDLGGYDLQNDENFCANGLVSADRSVHPGLYEVKKFYQRINFKFNQQANALTVSNDYLFTGLKDNFKFHWELLKDGRVAQRGQFVLDLKAGEQSTVKLPISDIAEEELFLNVYAVNAKETAFIPLGHELAREQFKLGTHDYFENAAMASQGSLKYKKQGAQLVFESEDIQGVFDLEKGGLSSYGYKNDKASVITSFPEPYFWRAPTDNDFGNQMPSRLGAWKKAQQSANVTKVNLQRKTAAGLPIQVEFHLGEVDIPYTVSYLIQNDGSVKITASMDFGEKELPELPRFGMRMVLPGQFENLSYYGKGPWENYQDRNHASFVGIYESTVADQFVWEYIRPQENGYKTQVRWIKLQDASGKGLAITGLQPLGFSALNVSTETLDAGMRKAQRHTSDIHPEDKVYLHVDYKQRGLGGDNSWGAMPHKPYRLKESSYAYSYIMKPL</sequence>
<dbReference type="SUPFAM" id="SSF74650">
    <property type="entry name" value="Galactose mutarotase-like"/>
    <property type="match status" value="1"/>
</dbReference>
<evidence type="ECO:0000256" key="3">
    <source>
        <dbReference type="ARBA" id="ARBA00007401"/>
    </source>
</evidence>
<evidence type="ECO:0000256" key="2">
    <source>
        <dbReference type="ARBA" id="ARBA00001913"/>
    </source>
</evidence>
<dbReference type="Gene3D" id="2.60.120.260">
    <property type="entry name" value="Galactose-binding domain-like"/>
    <property type="match status" value="1"/>
</dbReference>
<dbReference type="AlphaFoldDB" id="K2PTX9"/>
<dbReference type="Pfam" id="PF00703">
    <property type="entry name" value="Glyco_hydro_2"/>
    <property type="match status" value="1"/>
</dbReference>